<dbReference type="Proteomes" id="UP000190056">
    <property type="component" value="Unassembled WGS sequence"/>
</dbReference>
<dbReference type="AlphaFoldDB" id="A0A9Q5QZG7"/>
<reference evidence="1 2" key="1">
    <citation type="submission" date="2017-01" db="EMBL/GenBank/DDBJ databases">
        <authorList>
            <person name="Abreu V.A."/>
            <person name="Popin R.V."/>
            <person name="Rigonato J."/>
            <person name="Andreote A.P."/>
            <person name="Schaker P.C."/>
            <person name="Hoff-Risseti C."/>
            <person name="Alvarenga D.O."/>
            <person name="Varani A.M."/>
            <person name="Fiore M.F."/>
        </authorList>
    </citation>
    <scope>NUCLEOTIDE SEQUENCE [LARGE SCALE GENOMIC DNA]</scope>
    <source>
        <strain evidence="1 2">CENA302</strain>
    </source>
</reference>
<name>A0A9Q5QZG7_9CYAN</name>
<accession>A0A9Q5QZG7</accession>
<gene>
    <name evidence="1" type="ORF">CENA302_01090</name>
</gene>
<evidence type="ECO:0000313" key="2">
    <source>
        <dbReference type="Proteomes" id="UP000190056"/>
    </source>
</evidence>
<sequence length="81" mass="9065">MLGRNEKTINLMGVNRARAFTMLYINGIHNINILHIMFNLKAPLFKGGWGGDPMLLNTPTEKTLFSSGIFWRMVKSAIALG</sequence>
<proteinExistence type="predicted"/>
<dbReference type="EMBL" id="MTPU01000009">
    <property type="protein sequence ID" value="OPH11268.1"/>
    <property type="molecule type" value="Genomic_DNA"/>
</dbReference>
<protein>
    <submittedName>
        <fullName evidence="1">Uncharacterized protein</fullName>
    </submittedName>
</protein>
<comment type="caution">
    <text evidence="1">The sequence shown here is derived from an EMBL/GenBank/DDBJ whole genome shotgun (WGS) entry which is preliminary data.</text>
</comment>
<organism evidence="1 2">
    <name type="scientific">Cylindrospermopsis raciborskii CENA302</name>
    <dbReference type="NCBI Taxonomy" id="1170768"/>
    <lineage>
        <taxon>Bacteria</taxon>
        <taxon>Bacillati</taxon>
        <taxon>Cyanobacteriota</taxon>
        <taxon>Cyanophyceae</taxon>
        <taxon>Nostocales</taxon>
        <taxon>Aphanizomenonaceae</taxon>
        <taxon>Cylindrospermopsis</taxon>
    </lineage>
</organism>
<evidence type="ECO:0000313" key="1">
    <source>
        <dbReference type="EMBL" id="OPH11268.1"/>
    </source>
</evidence>